<reference evidence="1 2" key="1">
    <citation type="submission" date="2017-04" db="EMBL/GenBank/DDBJ databases">
        <authorList>
            <person name="Afonso C.L."/>
            <person name="Miller P.J."/>
            <person name="Scott M.A."/>
            <person name="Spackman E."/>
            <person name="Goraichik I."/>
            <person name="Dimitrov K.M."/>
            <person name="Suarez D.L."/>
            <person name="Swayne D.E."/>
        </authorList>
    </citation>
    <scope>NUCLEOTIDE SEQUENCE [LARGE SCALE GENOMIC DNA]</scope>
    <source>
        <strain evidence="1 2">KR-140</strain>
    </source>
</reference>
<sequence length="110" mass="12418">MQGPVDLSASLQKRAGALAGKMGCSRRGKETSPTLKAMQVQAHYGNTVVVESQGKTIRLIQCLKRYNHQFIQDGGRKTEYVEVWEDVIGHVYRLSRPVQEGVPWLVHRWA</sequence>
<gene>
    <name evidence="1" type="ORF">SAMN00790413_00999</name>
</gene>
<dbReference type="EMBL" id="FWWU01000009">
    <property type="protein sequence ID" value="SMB91129.1"/>
    <property type="molecule type" value="Genomic_DNA"/>
</dbReference>
<evidence type="ECO:0000313" key="2">
    <source>
        <dbReference type="Proteomes" id="UP000192582"/>
    </source>
</evidence>
<dbReference type="AlphaFoldDB" id="A0A1W1VCJ5"/>
<accession>A0A1W1VCJ5</accession>
<proteinExistence type="predicted"/>
<dbReference type="Proteomes" id="UP000192582">
    <property type="component" value="Unassembled WGS sequence"/>
</dbReference>
<evidence type="ECO:0000313" key="1">
    <source>
        <dbReference type="EMBL" id="SMB91129.1"/>
    </source>
</evidence>
<protein>
    <submittedName>
        <fullName evidence="1">Uncharacterized protein</fullName>
    </submittedName>
</protein>
<keyword evidence="2" id="KW-1185">Reference proteome</keyword>
<organism evidence="1 2">
    <name type="scientific">Deinococcus hopiensis KR-140</name>
    <dbReference type="NCBI Taxonomy" id="695939"/>
    <lineage>
        <taxon>Bacteria</taxon>
        <taxon>Thermotogati</taxon>
        <taxon>Deinococcota</taxon>
        <taxon>Deinococci</taxon>
        <taxon>Deinococcales</taxon>
        <taxon>Deinococcaceae</taxon>
        <taxon>Deinococcus</taxon>
    </lineage>
</organism>
<name>A0A1W1VCJ5_9DEIO</name>